<comment type="subunit">
    <text evidence="1">Binds to the N-terminal domain of the chaperone ClpA.</text>
</comment>
<dbReference type="InterPro" id="IPR003769">
    <property type="entry name" value="ClpS_core"/>
</dbReference>
<dbReference type="AlphaFoldDB" id="A0A1N6W490"/>
<dbReference type="SUPFAM" id="SSF54736">
    <property type="entry name" value="ClpS-like"/>
    <property type="match status" value="1"/>
</dbReference>
<accession>A0A1N6W490</accession>
<reference evidence="3 4" key="1">
    <citation type="submission" date="2017-01" db="EMBL/GenBank/DDBJ databases">
        <authorList>
            <person name="Mah S.A."/>
            <person name="Swanson W.J."/>
            <person name="Moy G.W."/>
            <person name="Vacquier V.D."/>
        </authorList>
    </citation>
    <scope>NUCLEOTIDE SEQUENCE [LARGE SCALE GENOMIC DNA]</scope>
    <source>
        <strain evidence="3 4">ASpG1</strain>
    </source>
</reference>
<dbReference type="InterPro" id="IPR022935">
    <property type="entry name" value="ClpS"/>
</dbReference>
<sequence length="104" mass="11854">MGKTESPDRAIDQAIRELVQEPKRYRVVLHNDNYTTMDFVVEVLRCIFHKSPVESHAIMMNVHKKGQGIVGIYSYDIAATKAEQTRILAKQEGHPLKCTIEEVS</sequence>
<evidence type="ECO:0000313" key="4">
    <source>
        <dbReference type="Proteomes" id="UP000186400"/>
    </source>
</evidence>
<protein>
    <recommendedName>
        <fullName evidence="1">ATP-dependent Clp protease adapter protein ClpS</fullName>
    </recommendedName>
</protein>
<dbReference type="GO" id="GO:0006508">
    <property type="term" value="P:proteolysis"/>
    <property type="evidence" value="ECO:0007669"/>
    <property type="project" value="UniProtKB-UniRule"/>
</dbReference>
<dbReference type="RefSeq" id="WP_076489555.1">
    <property type="nucleotide sequence ID" value="NZ_FTMS01000016.1"/>
</dbReference>
<dbReference type="GO" id="GO:0008233">
    <property type="term" value="F:peptidase activity"/>
    <property type="evidence" value="ECO:0007669"/>
    <property type="project" value="UniProtKB-KW"/>
</dbReference>
<dbReference type="Pfam" id="PF02617">
    <property type="entry name" value="ClpS"/>
    <property type="match status" value="1"/>
</dbReference>
<dbReference type="Gene3D" id="3.30.1390.10">
    <property type="match status" value="1"/>
</dbReference>
<keyword evidence="3" id="KW-0378">Hydrolase</keyword>
<gene>
    <name evidence="1" type="primary">clpS</name>
    <name evidence="3" type="ORF">SAMN05920897_11679</name>
</gene>
<proteinExistence type="inferred from homology"/>
<comment type="similarity">
    <text evidence="1">Belongs to the ClpS family.</text>
</comment>
<name>A0A1N6W490_9SPIO</name>
<dbReference type="PANTHER" id="PTHR33473:SF19">
    <property type="entry name" value="ATP-DEPENDENT CLP PROTEASE ADAPTER PROTEIN CLPS"/>
    <property type="match status" value="1"/>
</dbReference>
<dbReference type="GO" id="GO:0030163">
    <property type="term" value="P:protein catabolic process"/>
    <property type="evidence" value="ECO:0007669"/>
    <property type="project" value="InterPro"/>
</dbReference>
<organism evidence="3 4">
    <name type="scientific">Alkalispirochaeta americana</name>
    <dbReference type="NCBI Taxonomy" id="159291"/>
    <lineage>
        <taxon>Bacteria</taxon>
        <taxon>Pseudomonadati</taxon>
        <taxon>Spirochaetota</taxon>
        <taxon>Spirochaetia</taxon>
        <taxon>Spirochaetales</taxon>
        <taxon>Spirochaetaceae</taxon>
        <taxon>Alkalispirochaeta</taxon>
    </lineage>
</organism>
<keyword evidence="4" id="KW-1185">Reference proteome</keyword>
<evidence type="ECO:0000256" key="1">
    <source>
        <dbReference type="HAMAP-Rule" id="MF_00302"/>
    </source>
</evidence>
<dbReference type="Proteomes" id="UP000186400">
    <property type="component" value="Unassembled WGS sequence"/>
</dbReference>
<dbReference type="HAMAP" id="MF_00302">
    <property type="entry name" value="ClpS"/>
    <property type="match status" value="1"/>
</dbReference>
<dbReference type="STRING" id="159291.SAMN05920897_11679"/>
<dbReference type="PANTHER" id="PTHR33473">
    <property type="entry name" value="ATP-DEPENDENT CLP PROTEASE ADAPTER PROTEIN CLPS1, CHLOROPLASTIC"/>
    <property type="match status" value="1"/>
</dbReference>
<dbReference type="InterPro" id="IPR014719">
    <property type="entry name" value="Ribosomal_bL12_C/ClpS-like"/>
</dbReference>
<evidence type="ECO:0000313" key="3">
    <source>
        <dbReference type="EMBL" id="SIQ84931.1"/>
    </source>
</evidence>
<dbReference type="EMBL" id="FTMS01000016">
    <property type="protein sequence ID" value="SIQ84931.1"/>
    <property type="molecule type" value="Genomic_DNA"/>
</dbReference>
<dbReference type="FunFam" id="3.30.1390.10:FF:000002">
    <property type="entry name" value="ATP-dependent Clp protease adapter protein ClpS"/>
    <property type="match status" value="1"/>
</dbReference>
<feature type="domain" description="Adaptor protein ClpS core" evidence="2">
    <location>
        <begin position="20"/>
        <end position="99"/>
    </location>
</feature>
<evidence type="ECO:0000259" key="2">
    <source>
        <dbReference type="Pfam" id="PF02617"/>
    </source>
</evidence>
<keyword evidence="3" id="KW-0645">Protease</keyword>
<comment type="function">
    <text evidence="1">Involved in the modulation of the specificity of the ClpAP-mediated ATP-dependent protein degradation.</text>
</comment>
<dbReference type="OrthoDB" id="9796121at2"/>